<evidence type="ECO:0000256" key="4">
    <source>
        <dbReference type="ARBA" id="ARBA00022670"/>
    </source>
</evidence>
<dbReference type="GO" id="GO:0005886">
    <property type="term" value="C:plasma membrane"/>
    <property type="evidence" value="ECO:0007669"/>
    <property type="project" value="UniProtKB-SubCell"/>
</dbReference>
<reference evidence="15" key="2">
    <citation type="submission" date="2023-01" db="EMBL/GenBank/DDBJ databases">
        <authorList>
            <person name="Sun Q."/>
            <person name="Evtushenko L."/>
        </authorList>
    </citation>
    <scope>NUCLEOTIDE SEQUENCE</scope>
    <source>
        <strain evidence="15">VKM Ac-1321</strain>
    </source>
</reference>
<gene>
    <name evidence="15" type="ORF">GCM10017581_102710</name>
</gene>
<evidence type="ECO:0000313" key="15">
    <source>
        <dbReference type="EMBL" id="GLL08504.1"/>
    </source>
</evidence>
<evidence type="ECO:0000256" key="8">
    <source>
        <dbReference type="ARBA" id="ARBA00022989"/>
    </source>
</evidence>
<evidence type="ECO:0000259" key="14">
    <source>
        <dbReference type="Pfam" id="PF00082"/>
    </source>
</evidence>
<sequence>MRLAPLLMAVTVTLVALLGPAAPALAGAGGAAPARLYAANNCGQARSDKLTETPWPLLRLRPATAWQLSRGAGVTVAVIDSGVSDQHPKLAGKVFPGKDYTGGTDATCDAVGHGTVVAAIIAGRDTPDATFSGIAPDAQILPLRVLAGKDTNDPREPAIVAQAIRDAITANVQVINLSLEIRNPTQELADAVKSAIDHKIVVVAAAGNEGAAARNGQPVFPAAYPGVIAVAGTDRQDQRVATSSSGDFVDVAAPGVDIIGPAPRGGGFGLLEQGGTSFAAAYVSGVAALIKSYNPDLTPYDVTQRVRRTADHPPQGSNDQVGFGVVNPYEAVASVYKSVRSAEAAPPGRLTSPKDRVDSEASLRRAAWAIAAGALLLAVLVLLAAPVLRRGRARQWRAGRAAGPAGSAPGLGGFQPVVGRPLSITATSGRRAVDAPAGPGARVPQLGGADAHRGRTGRPG</sequence>
<evidence type="ECO:0000256" key="10">
    <source>
        <dbReference type="PROSITE-ProRule" id="PRU01240"/>
    </source>
</evidence>
<evidence type="ECO:0000313" key="16">
    <source>
        <dbReference type="Proteomes" id="UP001143480"/>
    </source>
</evidence>
<feature type="active site" description="Charge relay system" evidence="10">
    <location>
        <position position="80"/>
    </location>
</feature>
<evidence type="ECO:0000256" key="2">
    <source>
        <dbReference type="ARBA" id="ARBA00011073"/>
    </source>
</evidence>
<dbReference type="PANTHER" id="PTHR43806">
    <property type="entry name" value="PEPTIDASE S8"/>
    <property type="match status" value="1"/>
</dbReference>
<comment type="caution">
    <text evidence="15">The sequence shown here is derived from an EMBL/GenBank/DDBJ whole genome shotgun (WGS) entry which is preliminary data.</text>
</comment>
<evidence type="ECO:0000256" key="7">
    <source>
        <dbReference type="ARBA" id="ARBA00022825"/>
    </source>
</evidence>
<dbReference type="PROSITE" id="PS00136">
    <property type="entry name" value="SUBTILASE_ASP"/>
    <property type="match status" value="1"/>
</dbReference>
<feature type="region of interest" description="Disordered" evidence="11">
    <location>
        <begin position="428"/>
        <end position="460"/>
    </location>
</feature>
<keyword evidence="13" id="KW-0732">Signal</keyword>
<keyword evidence="3" id="KW-1003">Cell membrane</keyword>
<accession>A0A9W6NT96</accession>
<dbReference type="InterPro" id="IPR023827">
    <property type="entry name" value="Peptidase_S8_Asp-AS"/>
</dbReference>
<evidence type="ECO:0000256" key="12">
    <source>
        <dbReference type="SAM" id="Phobius"/>
    </source>
</evidence>
<dbReference type="PANTHER" id="PTHR43806:SF11">
    <property type="entry name" value="CEREVISIN-RELATED"/>
    <property type="match status" value="1"/>
</dbReference>
<evidence type="ECO:0000256" key="9">
    <source>
        <dbReference type="ARBA" id="ARBA00023136"/>
    </source>
</evidence>
<comment type="similarity">
    <text evidence="2 10">Belongs to the peptidase S8 family.</text>
</comment>
<evidence type="ECO:0000256" key="1">
    <source>
        <dbReference type="ARBA" id="ARBA00004162"/>
    </source>
</evidence>
<keyword evidence="8 12" id="KW-1133">Transmembrane helix</keyword>
<keyword evidence="5 12" id="KW-0812">Transmembrane</keyword>
<proteinExistence type="inferred from homology"/>
<feature type="active site" description="Charge relay system" evidence="10">
    <location>
        <position position="277"/>
    </location>
</feature>
<feature type="signal peptide" evidence="13">
    <location>
        <begin position="1"/>
        <end position="26"/>
    </location>
</feature>
<evidence type="ECO:0000256" key="3">
    <source>
        <dbReference type="ARBA" id="ARBA00022475"/>
    </source>
</evidence>
<dbReference type="PROSITE" id="PS51892">
    <property type="entry name" value="SUBTILASE"/>
    <property type="match status" value="1"/>
</dbReference>
<dbReference type="InterPro" id="IPR036852">
    <property type="entry name" value="Peptidase_S8/S53_dom_sf"/>
</dbReference>
<dbReference type="Pfam" id="PF00082">
    <property type="entry name" value="Peptidase_S8"/>
    <property type="match status" value="1"/>
</dbReference>
<dbReference type="NCBIfam" id="TIGR03921">
    <property type="entry name" value="T7SS_mycosin"/>
    <property type="match status" value="1"/>
</dbReference>
<evidence type="ECO:0000256" key="5">
    <source>
        <dbReference type="ARBA" id="ARBA00022692"/>
    </source>
</evidence>
<dbReference type="Gene3D" id="3.40.50.200">
    <property type="entry name" value="Peptidase S8/S53 domain"/>
    <property type="match status" value="1"/>
</dbReference>
<dbReference type="InterPro" id="IPR023834">
    <property type="entry name" value="T7SS_pept_S8A_mycosin"/>
</dbReference>
<dbReference type="Proteomes" id="UP001143480">
    <property type="component" value="Unassembled WGS sequence"/>
</dbReference>
<dbReference type="SUPFAM" id="SSF52743">
    <property type="entry name" value="Subtilisin-like"/>
    <property type="match status" value="1"/>
</dbReference>
<keyword evidence="4 10" id="KW-0645">Protease</keyword>
<dbReference type="GO" id="GO:0004252">
    <property type="term" value="F:serine-type endopeptidase activity"/>
    <property type="evidence" value="ECO:0007669"/>
    <property type="project" value="UniProtKB-UniRule"/>
</dbReference>
<dbReference type="PRINTS" id="PR00723">
    <property type="entry name" value="SUBTILISIN"/>
</dbReference>
<keyword evidence="7 10" id="KW-0720">Serine protease</keyword>
<organism evidence="15 16">
    <name type="scientific">Dactylosporangium matsuzakiense</name>
    <dbReference type="NCBI Taxonomy" id="53360"/>
    <lineage>
        <taxon>Bacteria</taxon>
        <taxon>Bacillati</taxon>
        <taxon>Actinomycetota</taxon>
        <taxon>Actinomycetes</taxon>
        <taxon>Micromonosporales</taxon>
        <taxon>Micromonosporaceae</taxon>
        <taxon>Dactylosporangium</taxon>
    </lineage>
</organism>
<dbReference type="RefSeq" id="WP_271190368.1">
    <property type="nucleotide sequence ID" value="NZ_BSFP01000153.1"/>
</dbReference>
<feature type="active site" description="Charge relay system" evidence="10">
    <location>
        <position position="113"/>
    </location>
</feature>
<dbReference type="AlphaFoldDB" id="A0A9W6NT96"/>
<feature type="chain" id="PRO_5040804175" description="Peptidase S8/S53 domain-containing protein" evidence="13">
    <location>
        <begin position="27"/>
        <end position="460"/>
    </location>
</feature>
<dbReference type="InterPro" id="IPR050131">
    <property type="entry name" value="Peptidase_S8_subtilisin-like"/>
</dbReference>
<dbReference type="InterPro" id="IPR015500">
    <property type="entry name" value="Peptidase_S8_subtilisin-rel"/>
</dbReference>
<dbReference type="InterPro" id="IPR000209">
    <property type="entry name" value="Peptidase_S8/S53_dom"/>
</dbReference>
<protein>
    <recommendedName>
        <fullName evidence="14">Peptidase S8/S53 domain-containing protein</fullName>
    </recommendedName>
</protein>
<evidence type="ECO:0000256" key="13">
    <source>
        <dbReference type="SAM" id="SignalP"/>
    </source>
</evidence>
<keyword evidence="6 10" id="KW-0378">Hydrolase</keyword>
<dbReference type="EMBL" id="BSFP01000153">
    <property type="protein sequence ID" value="GLL08504.1"/>
    <property type="molecule type" value="Genomic_DNA"/>
</dbReference>
<feature type="domain" description="Peptidase S8/S53" evidence="14">
    <location>
        <begin position="71"/>
        <end position="324"/>
    </location>
</feature>
<reference evidence="15" key="1">
    <citation type="journal article" date="2014" name="Int. J. Syst. Evol. Microbiol.">
        <title>Complete genome sequence of Corynebacterium casei LMG S-19264T (=DSM 44701T), isolated from a smear-ripened cheese.</title>
        <authorList>
            <consortium name="US DOE Joint Genome Institute (JGI-PGF)"/>
            <person name="Walter F."/>
            <person name="Albersmeier A."/>
            <person name="Kalinowski J."/>
            <person name="Ruckert C."/>
        </authorList>
    </citation>
    <scope>NUCLEOTIDE SEQUENCE</scope>
    <source>
        <strain evidence="15">VKM Ac-1321</strain>
    </source>
</reference>
<name>A0A9W6NT96_9ACTN</name>
<evidence type="ECO:0000256" key="11">
    <source>
        <dbReference type="SAM" id="MobiDB-lite"/>
    </source>
</evidence>
<feature type="transmembrane region" description="Helical" evidence="12">
    <location>
        <begin position="366"/>
        <end position="388"/>
    </location>
</feature>
<evidence type="ECO:0000256" key="6">
    <source>
        <dbReference type="ARBA" id="ARBA00022801"/>
    </source>
</evidence>
<comment type="subcellular location">
    <subcellularLocation>
        <location evidence="1">Cell membrane</location>
        <topology evidence="1">Single-pass membrane protein</topology>
    </subcellularLocation>
</comment>
<keyword evidence="16" id="KW-1185">Reference proteome</keyword>
<keyword evidence="9 12" id="KW-0472">Membrane</keyword>
<dbReference type="GO" id="GO:0006508">
    <property type="term" value="P:proteolysis"/>
    <property type="evidence" value="ECO:0007669"/>
    <property type="project" value="UniProtKB-KW"/>
</dbReference>